<feature type="domain" description="Disease resistance protein winged helix" evidence="10">
    <location>
        <begin position="419"/>
        <end position="496"/>
    </location>
</feature>
<dbReference type="EMBL" id="LT934117">
    <property type="protein sequence ID" value="VAH98680.1"/>
    <property type="molecule type" value="Genomic_DNA"/>
</dbReference>
<gene>
    <name evidence="13" type="ORF">TRITD_4Av1G243860</name>
</gene>
<organism evidence="13 14">
    <name type="scientific">Triticum turgidum subsp. durum</name>
    <name type="common">Durum wheat</name>
    <name type="synonym">Triticum durum</name>
    <dbReference type="NCBI Taxonomy" id="4567"/>
    <lineage>
        <taxon>Eukaryota</taxon>
        <taxon>Viridiplantae</taxon>
        <taxon>Streptophyta</taxon>
        <taxon>Embryophyta</taxon>
        <taxon>Tracheophyta</taxon>
        <taxon>Spermatophyta</taxon>
        <taxon>Magnoliopsida</taxon>
        <taxon>Liliopsida</taxon>
        <taxon>Poales</taxon>
        <taxon>Poaceae</taxon>
        <taxon>BOP clade</taxon>
        <taxon>Pooideae</taxon>
        <taxon>Triticodae</taxon>
        <taxon>Triticeae</taxon>
        <taxon>Triticinae</taxon>
        <taxon>Triticum</taxon>
    </lineage>
</organism>
<feature type="domain" description="Disease resistance R13L4/SHOC-2-like LRR" evidence="11">
    <location>
        <begin position="1024"/>
        <end position="1172"/>
    </location>
</feature>
<evidence type="ECO:0000256" key="4">
    <source>
        <dbReference type="ARBA" id="ARBA00022741"/>
    </source>
</evidence>
<dbReference type="Pfam" id="PF00931">
    <property type="entry name" value="NB-ARC"/>
    <property type="match status" value="1"/>
</dbReference>
<dbReference type="InterPro" id="IPR056789">
    <property type="entry name" value="LRR_R13L1-DRL21"/>
</dbReference>
<evidence type="ECO:0000259" key="11">
    <source>
        <dbReference type="Pfam" id="PF23598"/>
    </source>
</evidence>
<accession>A0A9R0SPW5</accession>
<dbReference type="SUPFAM" id="SSF52058">
    <property type="entry name" value="L domain-like"/>
    <property type="match status" value="1"/>
</dbReference>
<dbReference type="InterPro" id="IPR002182">
    <property type="entry name" value="NB-ARC"/>
</dbReference>
<dbReference type="InterPro" id="IPR036388">
    <property type="entry name" value="WH-like_DNA-bd_sf"/>
</dbReference>
<evidence type="ECO:0000256" key="3">
    <source>
        <dbReference type="ARBA" id="ARBA00022737"/>
    </source>
</evidence>
<feature type="domain" description="NB-ARC" evidence="8">
    <location>
        <begin position="163"/>
        <end position="329"/>
    </location>
</feature>
<evidence type="ECO:0000313" key="13">
    <source>
        <dbReference type="EMBL" id="VAH98680.1"/>
    </source>
</evidence>
<dbReference type="InterPro" id="IPR041118">
    <property type="entry name" value="Rx_N"/>
</dbReference>
<dbReference type="Gramene" id="TRITD4Av1G243860.5">
    <property type="protein sequence ID" value="TRITD4Av1G243860.5"/>
    <property type="gene ID" value="TRITD4Av1G243860"/>
</dbReference>
<evidence type="ECO:0000256" key="5">
    <source>
        <dbReference type="ARBA" id="ARBA00022821"/>
    </source>
</evidence>
<dbReference type="Proteomes" id="UP000324705">
    <property type="component" value="Chromosome 4A"/>
</dbReference>
<evidence type="ECO:0000259" key="9">
    <source>
        <dbReference type="Pfam" id="PF18052"/>
    </source>
</evidence>
<feature type="domain" description="Disease resistance N-terminal" evidence="9">
    <location>
        <begin position="15"/>
        <end position="91"/>
    </location>
</feature>
<reference evidence="13 14" key="1">
    <citation type="submission" date="2017-09" db="EMBL/GenBank/DDBJ databases">
        <authorList>
            <consortium name="International Durum Wheat Genome Sequencing Consortium (IDWGSC)"/>
            <person name="Milanesi L."/>
        </authorList>
    </citation>
    <scope>NUCLEOTIDE SEQUENCE [LARGE SCALE GENOMIC DNA]</scope>
    <source>
        <strain evidence="14">cv. Svevo</strain>
    </source>
</reference>
<feature type="domain" description="Disease resistance R13L4/SHOC-2-like LRR" evidence="11">
    <location>
        <begin position="563"/>
        <end position="787"/>
    </location>
</feature>
<protein>
    <submittedName>
        <fullName evidence="13">Uncharacterized protein</fullName>
    </submittedName>
</protein>
<sequence length="1220" mass="139448">MAAAVVGGMIGSAIIKLVIKQIGSAIVGKIRLHKNLTKDLEKMKMTLESVEAVLCDAERRSITDEAALLWVNRLKTVMYDISDMLDDFESDNQHLFEAMKKKINMPDKMKKMQKRLQDITKDLHNYSVPSEIRNNEQQLPDIRENAGTVEEAEMIGRIDEKLEILGRLSGSTAERTTFVPIWGFGGIGKTSLARSVYNDRKFEIHSRVWVYVSQIFDLKKIGRTIISQLLEPEQQREVPHDLHTINIRLQKLLVEKKNILVILDDLWEKHPSQLEKLKAMLMQGEGCKVLVVITTRDEGIANEISTVQPYNLPQLSDEMCWGIMRQKCNFETRHDKERLEPIGREIAKKCKGVALAAQSLGHMLKSKPYREWDWVRTNHVWKLSTSIDASSRNEVLGSLLLSYNFMPPYLKLCFSYCAIFPKGFKMVKNHLIYQWIALGFMEPSSTFSNWQLGESYLMQLQEMSFLQLAKDDAEARYQRNDVTTRYTMHDLVHDLAKSVMADEFNLAGANCRYALLTDSTKPLKSFAISHKKLRALHIVDHDSGPDQFHHDAYSPAKHARVLLVSTFGLNELPDCIGQFKQLRFLAAVNIQDGTNLRCISMLRQLKFLDLSFSKGLSGLLESIGEIEGLMYLGLSGCSDLKELPHSFAKLRELIYLNLTFNRYIVGIPEALTDLTKLQYLGLSDCQNLRGLQEVIRNLTELRYLNLSRCMQHIFDRSSTDQAESFIDCICTLPNMEHLDLSYNDHPLVSIPESASCLRKLVLDGCCQVARLPECLAKMDRPSLFGLSFPTFSVSADTKCNTNLGVLEHINPDKLEIDRLENVKSLEEARGIKLSEKQRIGELTLKWNPQATRSVDDLELLRELVAPTTLQGFTIYGYISVSFPDWLMSMSIGDYLPNVVRIEMNCLPNCRSLPPLAQLPNLRVLTLEYMESLEEWITADSSGDARINELMFRKLEEVNIHHCPKLRIEPHLPRATSWSIMESDEVLISWAENVSHSGASSSSSPVGASTNLTVHSWVVPLHQWRLLHHLPAISVLQIQCCVESTISPEITWALKSLKSLTLKISYKSKLSEWIGELTYLQQLRIQTYQKLEELPDNMRQLKQLHSLTLYFCGSLRQLPPWLGELTSLKKLVLFECKAMTTLPNSIQQLTNLQELDIRYCPNLKQWCEAEENKMKLAHINEKNIQFDSPSPPRMAAIPARRHSISFRWPLLRTKIRNRRHG</sequence>
<dbReference type="PANTHER" id="PTHR36766:SF73">
    <property type="entry name" value="NB-ARC DOMAIN-CONTAINING PROTEIN"/>
    <property type="match status" value="1"/>
</dbReference>
<keyword evidence="3" id="KW-0677">Repeat</keyword>
<evidence type="ECO:0000256" key="2">
    <source>
        <dbReference type="ARBA" id="ARBA00022614"/>
    </source>
</evidence>
<dbReference type="Gene3D" id="1.10.8.430">
    <property type="entry name" value="Helical domain of apoptotic protease-activating factors"/>
    <property type="match status" value="1"/>
</dbReference>
<evidence type="ECO:0000256" key="6">
    <source>
        <dbReference type="ARBA" id="ARBA00022840"/>
    </source>
</evidence>
<evidence type="ECO:0000256" key="1">
    <source>
        <dbReference type="ARBA" id="ARBA00008894"/>
    </source>
</evidence>
<dbReference type="InterPro" id="IPR058922">
    <property type="entry name" value="WHD_DRP"/>
</dbReference>
<comment type="similarity">
    <text evidence="1">Belongs to the disease resistance NB-LRR family.</text>
</comment>
<dbReference type="PANTHER" id="PTHR36766">
    <property type="entry name" value="PLANT BROAD-SPECTRUM MILDEW RESISTANCE PROTEIN RPW8"/>
    <property type="match status" value="1"/>
</dbReference>
<dbReference type="PRINTS" id="PR00364">
    <property type="entry name" value="DISEASERSIST"/>
</dbReference>
<dbReference type="SUPFAM" id="SSF52047">
    <property type="entry name" value="RNI-like"/>
    <property type="match status" value="1"/>
</dbReference>
<evidence type="ECO:0000259" key="10">
    <source>
        <dbReference type="Pfam" id="PF23559"/>
    </source>
</evidence>
<evidence type="ECO:0000256" key="7">
    <source>
        <dbReference type="ARBA" id="ARBA00023054"/>
    </source>
</evidence>
<name>A0A9R0SPW5_TRITD</name>
<evidence type="ECO:0000259" key="8">
    <source>
        <dbReference type="Pfam" id="PF00931"/>
    </source>
</evidence>
<dbReference type="Gene3D" id="3.40.50.300">
    <property type="entry name" value="P-loop containing nucleotide triphosphate hydrolases"/>
    <property type="match status" value="1"/>
</dbReference>
<keyword evidence="14" id="KW-1185">Reference proteome</keyword>
<keyword evidence="5" id="KW-0611">Plant defense</keyword>
<dbReference type="Pfam" id="PF25019">
    <property type="entry name" value="LRR_R13L1-DRL21"/>
    <property type="match status" value="1"/>
</dbReference>
<dbReference type="InterPro" id="IPR032675">
    <property type="entry name" value="LRR_dom_sf"/>
</dbReference>
<dbReference type="SUPFAM" id="SSF52540">
    <property type="entry name" value="P-loop containing nucleoside triphosphate hydrolases"/>
    <property type="match status" value="1"/>
</dbReference>
<dbReference type="Pfam" id="PF23559">
    <property type="entry name" value="WHD_DRP"/>
    <property type="match status" value="1"/>
</dbReference>
<dbReference type="InterPro" id="IPR042197">
    <property type="entry name" value="Apaf_helical"/>
</dbReference>
<dbReference type="Pfam" id="PF23598">
    <property type="entry name" value="LRR_14"/>
    <property type="match status" value="2"/>
</dbReference>
<feature type="domain" description="R13L1/DRL21-like LRR repeat region" evidence="12">
    <location>
        <begin position="806"/>
        <end position="929"/>
    </location>
</feature>
<dbReference type="Pfam" id="PF18052">
    <property type="entry name" value="Rx_N"/>
    <property type="match status" value="1"/>
</dbReference>
<dbReference type="GO" id="GO:0005524">
    <property type="term" value="F:ATP binding"/>
    <property type="evidence" value="ECO:0007669"/>
    <property type="project" value="UniProtKB-KW"/>
</dbReference>
<dbReference type="AlphaFoldDB" id="A0A9R0SPW5"/>
<keyword evidence="2" id="KW-0433">Leucine-rich repeat</keyword>
<dbReference type="GO" id="GO:0043531">
    <property type="term" value="F:ADP binding"/>
    <property type="evidence" value="ECO:0007669"/>
    <property type="project" value="InterPro"/>
</dbReference>
<keyword evidence="4" id="KW-0547">Nucleotide-binding</keyword>
<dbReference type="Gene3D" id="1.10.10.10">
    <property type="entry name" value="Winged helix-like DNA-binding domain superfamily/Winged helix DNA-binding domain"/>
    <property type="match status" value="1"/>
</dbReference>
<keyword evidence="6" id="KW-0067">ATP-binding</keyword>
<evidence type="ECO:0000313" key="14">
    <source>
        <dbReference type="Proteomes" id="UP000324705"/>
    </source>
</evidence>
<evidence type="ECO:0000259" key="12">
    <source>
        <dbReference type="Pfam" id="PF25019"/>
    </source>
</evidence>
<proteinExistence type="inferred from homology"/>
<dbReference type="GO" id="GO:0051707">
    <property type="term" value="P:response to other organism"/>
    <property type="evidence" value="ECO:0007669"/>
    <property type="project" value="UniProtKB-ARBA"/>
</dbReference>
<dbReference type="InterPro" id="IPR027417">
    <property type="entry name" value="P-loop_NTPase"/>
</dbReference>
<dbReference type="GO" id="GO:0006952">
    <property type="term" value="P:defense response"/>
    <property type="evidence" value="ECO:0007669"/>
    <property type="project" value="UniProtKB-KW"/>
</dbReference>
<keyword evidence="7" id="KW-0175">Coiled coil</keyword>
<dbReference type="OMA" id="DWIMNIG"/>
<dbReference type="Gene3D" id="1.20.5.4130">
    <property type="match status" value="1"/>
</dbReference>
<dbReference type="InterPro" id="IPR055414">
    <property type="entry name" value="LRR_R13L4/SHOC2-like"/>
</dbReference>
<dbReference type="Gene3D" id="3.80.10.10">
    <property type="entry name" value="Ribonuclease Inhibitor"/>
    <property type="match status" value="3"/>
</dbReference>